<dbReference type="AlphaFoldDB" id="A0A3B0UHK0"/>
<name>A0A3B0UHK0_9ZZZZ</name>
<protein>
    <recommendedName>
        <fullName evidence="2">Phosphoribosylanthranilate isomerase</fullName>
    </recommendedName>
</protein>
<reference evidence="1" key="1">
    <citation type="submission" date="2018-06" db="EMBL/GenBank/DDBJ databases">
        <authorList>
            <person name="Zhirakovskaya E."/>
        </authorList>
    </citation>
    <scope>NUCLEOTIDE SEQUENCE</scope>
</reference>
<evidence type="ECO:0000313" key="1">
    <source>
        <dbReference type="EMBL" id="VAW28560.1"/>
    </source>
</evidence>
<evidence type="ECO:0008006" key="2">
    <source>
        <dbReference type="Google" id="ProtNLM"/>
    </source>
</evidence>
<dbReference type="InterPro" id="IPR013785">
    <property type="entry name" value="Aldolase_TIM"/>
</dbReference>
<dbReference type="SUPFAM" id="SSF51366">
    <property type="entry name" value="Ribulose-phoshate binding barrel"/>
    <property type="match status" value="1"/>
</dbReference>
<organism evidence="1">
    <name type="scientific">hydrothermal vent metagenome</name>
    <dbReference type="NCBI Taxonomy" id="652676"/>
    <lineage>
        <taxon>unclassified sequences</taxon>
        <taxon>metagenomes</taxon>
        <taxon>ecological metagenomes</taxon>
    </lineage>
</organism>
<accession>A0A3B0UHK0</accession>
<sequence>MGLKLSVKIGDVTNLSDARYAAGMGVDYIGFNIDTKSDNFVTATKFNEIVNWVSGIGIIGEIGATLPENIEEYIPYLTETTEASLLTTESVYRIDGRKLEFATIHNLLDLVNDVVFFLLELSPEQIEFNSPELMSLCTKHPIYLSSTYNEILLEIITNTIKPKGIEVKGSIENQPGFKEYDEIADVLEWLEEED</sequence>
<proteinExistence type="predicted"/>
<dbReference type="InterPro" id="IPR011060">
    <property type="entry name" value="RibuloseP-bd_barrel"/>
</dbReference>
<gene>
    <name evidence="1" type="ORF">MNBD_BACTEROID06-343</name>
</gene>
<dbReference type="EMBL" id="UOES01000420">
    <property type="protein sequence ID" value="VAW28560.1"/>
    <property type="molecule type" value="Genomic_DNA"/>
</dbReference>
<dbReference type="Gene3D" id="3.20.20.70">
    <property type="entry name" value="Aldolase class I"/>
    <property type="match status" value="1"/>
</dbReference>